<sequence length="128" mass="15064">MNIKDLVPQHKSDFERVSLLKQQPLQNLKVILPELLEWLQDGNWPIAKDIEDIVLGFGVELIPHIKRIFNSNDGCWKYFVLHGLVNRLPKDILLELREDLERMLNNPSRDEKDEELDDILQELLERSA</sequence>
<feature type="domain" description="DUF5071" evidence="1">
    <location>
        <begin position="6"/>
        <end position="124"/>
    </location>
</feature>
<dbReference type="RefSeq" id="WP_213590908.1">
    <property type="nucleotide sequence ID" value="NZ_BOSM01000003.1"/>
</dbReference>
<gene>
    <name evidence="2" type="ORF">J15TS10_22980</name>
</gene>
<organism evidence="2 3">
    <name type="scientific">Paenibacillus woosongensis</name>
    <dbReference type="NCBI Taxonomy" id="307580"/>
    <lineage>
        <taxon>Bacteria</taxon>
        <taxon>Bacillati</taxon>
        <taxon>Bacillota</taxon>
        <taxon>Bacilli</taxon>
        <taxon>Bacillales</taxon>
        <taxon>Paenibacillaceae</taxon>
        <taxon>Paenibacillus</taxon>
    </lineage>
</organism>
<evidence type="ECO:0000259" key="1">
    <source>
        <dbReference type="Pfam" id="PF16804"/>
    </source>
</evidence>
<dbReference type="InterPro" id="IPR038692">
    <property type="entry name" value="Cthe_2751_sf"/>
</dbReference>
<dbReference type="Proteomes" id="UP000681290">
    <property type="component" value="Unassembled WGS sequence"/>
</dbReference>
<accession>A0ABQ4MRC0</accession>
<dbReference type="Gene3D" id="1.25.40.750">
    <property type="entry name" value="Domain of unknown function DUF5071"/>
    <property type="match status" value="1"/>
</dbReference>
<dbReference type="InterPro" id="IPR031837">
    <property type="entry name" value="DUF5071"/>
</dbReference>
<protein>
    <recommendedName>
        <fullName evidence="1">DUF5071 domain-containing protein</fullName>
    </recommendedName>
</protein>
<dbReference type="Pfam" id="PF16804">
    <property type="entry name" value="DUF5071"/>
    <property type="match status" value="1"/>
</dbReference>
<dbReference type="CDD" id="cd11743">
    <property type="entry name" value="Cthe_2751_like"/>
    <property type="match status" value="1"/>
</dbReference>
<comment type="caution">
    <text evidence="2">The sequence shown here is derived from an EMBL/GenBank/DDBJ whole genome shotgun (WGS) entry which is preliminary data.</text>
</comment>
<reference evidence="2 3" key="1">
    <citation type="submission" date="2021-03" db="EMBL/GenBank/DDBJ databases">
        <title>Antimicrobial resistance genes in bacteria isolated from Japanese honey, and their potential for conferring macrolide and lincosamide resistance in the American foulbrood pathogen Paenibacillus larvae.</title>
        <authorList>
            <person name="Okamoto M."/>
            <person name="Kumagai M."/>
            <person name="Kanamori H."/>
            <person name="Takamatsu D."/>
        </authorList>
    </citation>
    <scope>NUCLEOTIDE SEQUENCE [LARGE SCALE GENOMIC DNA]</scope>
    <source>
        <strain evidence="2 3">J15TS10</strain>
    </source>
</reference>
<proteinExistence type="predicted"/>
<dbReference type="EMBL" id="BOSM01000003">
    <property type="protein sequence ID" value="GIP58484.1"/>
    <property type="molecule type" value="Genomic_DNA"/>
</dbReference>
<evidence type="ECO:0000313" key="3">
    <source>
        <dbReference type="Proteomes" id="UP000681290"/>
    </source>
</evidence>
<evidence type="ECO:0000313" key="2">
    <source>
        <dbReference type="EMBL" id="GIP58484.1"/>
    </source>
</evidence>
<keyword evidence="3" id="KW-1185">Reference proteome</keyword>
<name>A0ABQ4MRC0_9BACL</name>